<protein>
    <submittedName>
        <fullName evidence="1">Uncharacterized protein</fullName>
    </submittedName>
</protein>
<gene>
    <name evidence="1" type="ORF">SAMN00777080_2601</name>
</gene>
<proteinExistence type="predicted"/>
<dbReference type="RefSeq" id="WP_157370146.1">
    <property type="nucleotide sequence ID" value="NZ_LT838813.1"/>
</dbReference>
<evidence type="ECO:0000313" key="1">
    <source>
        <dbReference type="EMBL" id="SMD43987.1"/>
    </source>
</evidence>
<sequence>MKKISNNEYFDLIFRWQVLGRSKANFAEDEYISRTNLIIVSQNGESVPLTSW</sequence>
<dbReference type="AlphaFoldDB" id="A0A1W2H4V5"/>
<keyword evidence="2" id="KW-1185">Reference proteome</keyword>
<accession>A0A1W2H4V5</accession>
<evidence type="ECO:0000313" key="2">
    <source>
        <dbReference type="Proteomes" id="UP000192333"/>
    </source>
</evidence>
<dbReference type="EMBL" id="LT838813">
    <property type="protein sequence ID" value="SMD43987.1"/>
    <property type="molecule type" value="Genomic_DNA"/>
</dbReference>
<organism evidence="1 2">
    <name type="scientific">Aquiflexum balticum DSM 16537</name>
    <dbReference type="NCBI Taxonomy" id="758820"/>
    <lineage>
        <taxon>Bacteria</taxon>
        <taxon>Pseudomonadati</taxon>
        <taxon>Bacteroidota</taxon>
        <taxon>Cytophagia</taxon>
        <taxon>Cytophagales</taxon>
        <taxon>Cyclobacteriaceae</taxon>
        <taxon>Aquiflexum</taxon>
    </lineage>
</organism>
<dbReference type="Proteomes" id="UP000192333">
    <property type="component" value="Chromosome I"/>
</dbReference>
<reference evidence="2" key="1">
    <citation type="submission" date="2017-04" db="EMBL/GenBank/DDBJ databases">
        <authorList>
            <person name="Varghese N."/>
            <person name="Submissions S."/>
        </authorList>
    </citation>
    <scope>NUCLEOTIDE SEQUENCE [LARGE SCALE GENOMIC DNA]</scope>
    <source>
        <strain evidence="2">DSM 16537</strain>
    </source>
</reference>
<dbReference type="STRING" id="758820.SAMN00777080_2601"/>
<name>A0A1W2H4V5_9BACT</name>